<dbReference type="InterPro" id="IPR050227">
    <property type="entry name" value="Rab"/>
</dbReference>
<dbReference type="STRING" id="686832.A0A0C2YA71"/>
<dbReference type="GO" id="GO:0003924">
    <property type="term" value="F:GTPase activity"/>
    <property type="evidence" value="ECO:0007669"/>
    <property type="project" value="InterPro"/>
</dbReference>
<dbReference type="EMBL" id="KN831770">
    <property type="protein sequence ID" value="KIM46723.1"/>
    <property type="molecule type" value="Genomic_DNA"/>
</dbReference>
<dbReference type="GO" id="GO:0005525">
    <property type="term" value="F:GTP binding"/>
    <property type="evidence" value="ECO:0007669"/>
    <property type="project" value="UniProtKB-KW"/>
</dbReference>
<dbReference type="SUPFAM" id="SSF52540">
    <property type="entry name" value="P-loop containing nucleoside triphosphate hydrolases"/>
    <property type="match status" value="1"/>
</dbReference>
<dbReference type="InterPro" id="IPR027417">
    <property type="entry name" value="P-loop_NTPase"/>
</dbReference>
<dbReference type="Proteomes" id="UP000053424">
    <property type="component" value="Unassembled WGS sequence"/>
</dbReference>
<dbReference type="Pfam" id="PF00071">
    <property type="entry name" value="Ras"/>
    <property type="match status" value="1"/>
</dbReference>
<dbReference type="SMART" id="SM00173">
    <property type="entry name" value="RAS"/>
    <property type="match status" value="1"/>
</dbReference>
<keyword evidence="1" id="KW-0547">Nucleotide-binding</keyword>
<evidence type="ECO:0000313" key="3">
    <source>
        <dbReference type="EMBL" id="KIM46723.1"/>
    </source>
</evidence>
<evidence type="ECO:0000256" key="2">
    <source>
        <dbReference type="ARBA" id="ARBA00023134"/>
    </source>
</evidence>
<dbReference type="PANTHER" id="PTHR47977">
    <property type="entry name" value="RAS-RELATED PROTEIN RAB"/>
    <property type="match status" value="1"/>
</dbReference>
<dbReference type="HOGENOM" id="CLU_105499_0_0_1"/>
<dbReference type="AlphaFoldDB" id="A0A0C2YA71"/>
<dbReference type="PROSITE" id="PS51421">
    <property type="entry name" value="RAS"/>
    <property type="match status" value="1"/>
</dbReference>
<accession>A0A0C2YA71</accession>
<gene>
    <name evidence="3" type="ORF">M413DRAFT_261470</name>
</gene>
<dbReference type="PROSITE" id="PS51419">
    <property type="entry name" value="RAB"/>
    <property type="match status" value="1"/>
</dbReference>
<dbReference type="OrthoDB" id="3051117at2759"/>
<evidence type="ECO:0000256" key="1">
    <source>
        <dbReference type="ARBA" id="ARBA00022741"/>
    </source>
</evidence>
<dbReference type="SMART" id="SM00175">
    <property type="entry name" value="RAB"/>
    <property type="match status" value="1"/>
</dbReference>
<dbReference type="Gene3D" id="3.40.50.300">
    <property type="entry name" value="P-loop containing nucleotide triphosphate hydrolases"/>
    <property type="match status" value="1"/>
</dbReference>
<reference evidence="4" key="2">
    <citation type="submission" date="2015-01" db="EMBL/GenBank/DDBJ databases">
        <title>Evolutionary Origins and Diversification of the Mycorrhizal Mutualists.</title>
        <authorList>
            <consortium name="DOE Joint Genome Institute"/>
            <consortium name="Mycorrhizal Genomics Consortium"/>
            <person name="Kohler A."/>
            <person name="Kuo A."/>
            <person name="Nagy L.G."/>
            <person name="Floudas D."/>
            <person name="Copeland A."/>
            <person name="Barry K.W."/>
            <person name="Cichocki N."/>
            <person name="Veneault-Fourrey C."/>
            <person name="LaButti K."/>
            <person name="Lindquist E.A."/>
            <person name="Lipzen A."/>
            <person name="Lundell T."/>
            <person name="Morin E."/>
            <person name="Murat C."/>
            <person name="Riley R."/>
            <person name="Ohm R."/>
            <person name="Sun H."/>
            <person name="Tunlid A."/>
            <person name="Henrissat B."/>
            <person name="Grigoriev I.V."/>
            <person name="Hibbett D.S."/>
            <person name="Martin F."/>
        </authorList>
    </citation>
    <scope>NUCLEOTIDE SEQUENCE [LARGE SCALE GENOMIC DNA]</scope>
    <source>
        <strain evidence="4">h7</strain>
    </source>
</reference>
<proteinExistence type="predicted"/>
<dbReference type="PRINTS" id="PR00449">
    <property type="entry name" value="RASTRNSFRMNG"/>
</dbReference>
<sequence length="191" mass="21293">MMWGRLHLPIDSLTMFMEGLGGNYLFDEDRVKKCRLGDDDTCTVSLSDTWVPQSSYVDDEIPACHGIILLYSTTSRSSFQEVSRTCRQLPLNAHNDRNLTLILVGTKSDDNASREVTPEEGRALADELGCRGFFETSAKSGENVNEAVSAMVLALRKAMRERKVDVMSSFLMIFRLISRFRGGGSRIQDAG</sequence>
<reference evidence="3 4" key="1">
    <citation type="submission" date="2014-04" db="EMBL/GenBank/DDBJ databases">
        <authorList>
            <consortium name="DOE Joint Genome Institute"/>
            <person name="Kuo A."/>
            <person name="Gay G."/>
            <person name="Dore J."/>
            <person name="Kohler A."/>
            <person name="Nagy L.G."/>
            <person name="Floudas D."/>
            <person name="Copeland A."/>
            <person name="Barry K.W."/>
            <person name="Cichocki N."/>
            <person name="Veneault-Fourrey C."/>
            <person name="LaButti K."/>
            <person name="Lindquist E.A."/>
            <person name="Lipzen A."/>
            <person name="Lundell T."/>
            <person name="Morin E."/>
            <person name="Murat C."/>
            <person name="Sun H."/>
            <person name="Tunlid A."/>
            <person name="Henrissat B."/>
            <person name="Grigoriev I.V."/>
            <person name="Hibbett D.S."/>
            <person name="Martin F."/>
            <person name="Nordberg H.P."/>
            <person name="Cantor M.N."/>
            <person name="Hua S.X."/>
        </authorList>
    </citation>
    <scope>NUCLEOTIDE SEQUENCE [LARGE SCALE GENOMIC DNA]</scope>
    <source>
        <strain evidence="4">h7</strain>
    </source>
</reference>
<keyword evidence="2" id="KW-0342">GTP-binding</keyword>
<protein>
    <submittedName>
        <fullName evidence="3">Uncharacterized protein</fullName>
    </submittedName>
</protein>
<evidence type="ECO:0000313" key="4">
    <source>
        <dbReference type="Proteomes" id="UP000053424"/>
    </source>
</evidence>
<keyword evidence="4" id="KW-1185">Reference proteome</keyword>
<name>A0A0C2YA71_HEBCY</name>
<organism evidence="3 4">
    <name type="scientific">Hebeloma cylindrosporum</name>
    <dbReference type="NCBI Taxonomy" id="76867"/>
    <lineage>
        <taxon>Eukaryota</taxon>
        <taxon>Fungi</taxon>
        <taxon>Dikarya</taxon>
        <taxon>Basidiomycota</taxon>
        <taxon>Agaricomycotina</taxon>
        <taxon>Agaricomycetes</taxon>
        <taxon>Agaricomycetidae</taxon>
        <taxon>Agaricales</taxon>
        <taxon>Agaricineae</taxon>
        <taxon>Hymenogastraceae</taxon>
        <taxon>Hebeloma</taxon>
    </lineage>
</organism>
<dbReference type="SMART" id="SM00174">
    <property type="entry name" value="RHO"/>
    <property type="match status" value="1"/>
</dbReference>
<dbReference type="InterPro" id="IPR001806">
    <property type="entry name" value="Small_GTPase"/>
</dbReference>